<comment type="caution">
    <text evidence="2">The sequence shown here is derived from an EMBL/GenBank/DDBJ whole genome shotgun (WGS) entry which is preliminary data.</text>
</comment>
<evidence type="ECO:0000313" key="2">
    <source>
        <dbReference type="EMBL" id="KAG0502045.1"/>
    </source>
</evidence>
<dbReference type="Proteomes" id="UP000639772">
    <property type="component" value="Chromosome 1"/>
</dbReference>
<organism evidence="2 3">
    <name type="scientific">Vanilla planifolia</name>
    <name type="common">Vanilla</name>
    <dbReference type="NCBI Taxonomy" id="51239"/>
    <lineage>
        <taxon>Eukaryota</taxon>
        <taxon>Viridiplantae</taxon>
        <taxon>Streptophyta</taxon>
        <taxon>Embryophyta</taxon>
        <taxon>Tracheophyta</taxon>
        <taxon>Spermatophyta</taxon>
        <taxon>Magnoliopsida</taxon>
        <taxon>Liliopsida</taxon>
        <taxon>Asparagales</taxon>
        <taxon>Orchidaceae</taxon>
        <taxon>Vanilloideae</taxon>
        <taxon>Vanilleae</taxon>
        <taxon>Vanilla</taxon>
    </lineage>
</organism>
<evidence type="ECO:0000256" key="1">
    <source>
        <dbReference type="SAM" id="MobiDB-lite"/>
    </source>
</evidence>
<dbReference type="AlphaFoldDB" id="A0A835VM23"/>
<proteinExistence type="predicted"/>
<sequence length="128" mass="13962">MAKNGKLNKWRCLIKRWNSSAASPAPPHPHPTSVLHRPVQPKTTRGTAARMTSQPDSTPTTSASLAGVTVRSFLVEHPFFSEPRGAPAVDGATVVGCEVVLFEHLLWMLENADPKPESLDELVDFYAC</sequence>
<dbReference type="EMBL" id="JADCNM010000001">
    <property type="protein sequence ID" value="KAG0502045.1"/>
    <property type="molecule type" value="Genomic_DNA"/>
</dbReference>
<accession>A0A835VM23</accession>
<protein>
    <submittedName>
        <fullName evidence="2">Uncharacterized protein</fullName>
    </submittedName>
</protein>
<feature type="region of interest" description="Disordered" evidence="1">
    <location>
        <begin position="19"/>
        <end position="64"/>
    </location>
</feature>
<evidence type="ECO:0000313" key="3">
    <source>
        <dbReference type="Proteomes" id="UP000639772"/>
    </source>
</evidence>
<feature type="compositionally biased region" description="Polar residues" evidence="1">
    <location>
        <begin position="41"/>
        <end position="64"/>
    </location>
</feature>
<dbReference type="OrthoDB" id="1924524at2759"/>
<name>A0A835VM23_VANPL</name>
<reference evidence="2 3" key="1">
    <citation type="journal article" date="2020" name="Nat. Food">
        <title>A phased Vanilla planifolia genome enables genetic improvement of flavour and production.</title>
        <authorList>
            <person name="Hasing T."/>
            <person name="Tang H."/>
            <person name="Brym M."/>
            <person name="Khazi F."/>
            <person name="Huang T."/>
            <person name="Chambers A.H."/>
        </authorList>
    </citation>
    <scope>NUCLEOTIDE SEQUENCE [LARGE SCALE GENOMIC DNA]</scope>
    <source>
        <tissue evidence="2">Leaf</tissue>
    </source>
</reference>
<gene>
    <name evidence="2" type="ORF">HPP92_002117</name>
</gene>